<accession>A0A0X8FMI9</accession>
<sequence length="515" mass="57845">MKKLASFGQVSIWLILLVLVTGLGLASLFLGAEIYGFQEFGRLIFLTGGQVGLLILALALLVGLGFILKKVPSQWLALILAVLYLLAGLYLIWGTPPHLRADPRDVMTSALNIRRGNYENLLGYLGTHPHQLGLVSFERFFFKFSQATNFFHALYLALTMGSHALLIASFSQIFGWQDLKTKYLMVLGFLFTPALFFIKFIYGSTPALFLICASIFFLTQYFKSNAWYWALGANLSLAAAAIIRNNFLIAIIALCITYLIYGLKSKTMLKQVLASLTLIGLFWLGGQLQVNHYQEISGVTLDKGMPKNLYLAMGLQADDRPEGRFPGWYNRYNNNVYKKYYPDTAAMEQAAAQEIRERVHAMVKAPQKTGKFFLTKIASTWLDPNFESVWSGPMISKKTGPFRSDWLKNIYQFKGNYQLLVKSGHVLLTTGYLFAAVALVGGLVKPYFADHLTLSMIFTFISLCFIGTFIFHLFWETKSQYVFTHFYLLLSMAAFGLGTSYQGLSKLLTGKGVKN</sequence>
<keyword evidence="2" id="KW-1185">Reference proteome</keyword>
<proteinExistence type="predicted"/>
<evidence type="ECO:0000313" key="2">
    <source>
        <dbReference type="Proteomes" id="UP000062260"/>
    </source>
</evidence>
<dbReference type="KEGG" id="auh:AWM75_08510"/>
<dbReference type="OrthoDB" id="1998185at2"/>
<gene>
    <name evidence="1" type="ORF">AWM75_08510</name>
</gene>
<dbReference type="Proteomes" id="UP000062260">
    <property type="component" value="Chromosome"/>
</dbReference>
<dbReference type="AlphaFoldDB" id="A0A0X8FMI9"/>
<dbReference type="RefSeq" id="WP_067980815.1">
    <property type="nucleotide sequence ID" value="NZ_CP014163.1"/>
</dbReference>
<reference evidence="2" key="2">
    <citation type="submission" date="2016-01" db="EMBL/GenBank/DDBJ databases">
        <title>Six Aerococcus type strain genome sequencing and assembly using PacBio and Illumina Hiseq.</title>
        <authorList>
            <person name="Carkaci D."/>
            <person name="Dargis R."/>
            <person name="Nielsen X.C."/>
            <person name="Skovgaard O."/>
            <person name="Fuursted K."/>
            <person name="Christensen J.J."/>
        </authorList>
    </citation>
    <scope>NUCLEOTIDE SEQUENCE [LARGE SCALE GENOMIC DNA]</scope>
    <source>
        <strain evidence="2">CCUG42038B</strain>
    </source>
</reference>
<dbReference type="EMBL" id="CP014163">
    <property type="protein sequence ID" value="AMC00011.1"/>
    <property type="molecule type" value="Genomic_DNA"/>
</dbReference>
<reference evidence="1 2" key="1">
    <citation type="journal article" date="2016" name="Genome Announc.">
        <title>Complete Genome Sequences of Aerococcus christensenii CCUG 28831T, Aerococcus sanguinicola CCUG 43001T, Aerococcus urinae CCUG 36881T, Aerococcus urinaeequi CCUG 28094T, Aerococcus urinaehominis CCUG 42038 BT, and Aerococcus viridans CCUG 4311T.</title>
        <authorList>
            <person name="Carkaci D."/>
            <person name="Dargis R."/>
            <person name="Nielsen X.C."/>
            <person name="Skovgaard O."/>
            <person name="Fuursted K."/>
            <person name="Christensen J.J."/>
        </authorList>
    </citation>
    <scope>NUCLEOTIDE SEQUENCE [LARGE SCALE GENOMIC DNA]</scope>
    <source>
        <strain evidence="1 2">CCUG42038B</strain>
    </source>
</reference>
<protein>
    <submittedName>
        <fullName evidence="1">Uncharacterized protein</fullName>
    </submittedName>
</protein>
<dbReference type="STRING" id="128944.AWM75_08510"/>
<name>A0A0X8FMI9_9LACT</name>
<evidence type="ECO:0000313" key="1">
    <source>
        <dbReference type="EMBL" id="AMC00011.1"/>
    </source>
</evidence>
<organism evidence="1 2">
    <name type="scientific">Aerococcus urinaehominis</name>
    <dbReference type="NCBI Taxonomy" id="128944"/>
    <lineage>
        <taxon>Bacteria</taxon>
        <taxon>Bacillati</taxon>
        <taxon>Bacillota</taxon>
        <taxon>Bacilli</taxon>
        <taxon>Lactobacillales</taxon>
        <taxon>Aerococcaceae</taxon>
        <taxon>Aerococcus</taxon>
    </lineage>
</organism>